<keyword evidence="2" id="KW-0479">Metal-binding</keyword>
<evidence type="ECO:0000256" key="3">
    <source>
        <dbReference type="SAM" id="MobiDB-lite"/>
    </source>
</evidence>
<comment type="cofactor">
    <cofactor evidence="1">
        <name>a divalent metal cation</name>
        <dbReference type="ChEBI" id="CHEBI:60240"/>
    </cofactor>
</comment>
<dbReference type="Pfam" id="PF13359">
    <property type="entry name" value="DDE_Tnp_4"/>
    <property type="match status" value="1"/>
</dbReference>
<reference evidence="5 6" key="1">
    <citation type="submission" date="2024-06" db="EMBL/GenBank/DDBJ databases">
        <title>A chromosome-level genome assembly of beet webworm, Loxostege sticticalis.</title>
        <authorList>
            <person name="Zhang Y."/>
        </authorList>
    </citation>
    <scope>NUCLEOTIDE SEQUENCE [LARGE SCALE GENOMIC DNA]</scope>
    <source>
        <strain evidence="5">AQ028</strain>
        <tissue evidence="5">Male pupae</tissue>
    </source>
</reference>
<evidence type="ECO:0000256" key="2">
    <source>
        <dbReference type="ARBA" id="ARBA00022723"/>
    </source>
</evidence>
<protein>
    <recommendedName>
        <fullName evidence="4">DDE Tnp4 domain-containing protein</fullName>
    </recommendedName>
</protein>
<dbReference type="GO" id="GO:0046872">
    <property type="term" value="F:metal ion binding"/>
    <property type="evidence" value="ECO:0007669"/>
    <property type="project" value="UniProtKB-KW"/>
</dbReference>
<evidence type="ECO:0000256" key="1">
    <source>
        <dbReference type="ARBA" id="ARBA00001968"/>
    </source>
</evidence>
<feature type="domain" description="DDE Tnp4" evidence="4">
    <location>
        <begin position="399"/>
        <end position="566"/>
    </location>
</feature>
<feature type="region of interest" description="Disordered" evidence="3">
    <location>
        <begin position="136"/>
        <end position="172"/>
    </location>
</feature>
<dbReference type="AlphaFoldDB" id="A0ABD0SMM2"/>
<sequence length="768" mass="88486">MNQCINCGIATDRCNTIGRRSLEDEAILSIVREWVAPQTVNETDIICTSCWNQANSALNEENRPEEATVGHRRVCILCGRSLLRRVRSHQLRTGSVQDRRINEVVREWILPRTVAASSIICHSCWLRANRASRHFHSGPSTSAASTSAVSEQESQDVPIEQEPLTRHSPPPVVHQRASTIVLPDYFRPIETERRCFVEGCQRNERNRITLSMRKQLLKMYNYYVPPNNRLCDFHLTCTSWDFLNEITVNIINTFTANHIQDMLSLKDSDKNWLDFENIDSIEDHIFYHWVGFNKTQFTQILNEVPQFQNLKRGSTTLAVYLIKLRTGDSDDRLSSLLQIPSTTLSSLLGKARCLMFDYFVPQHLGLNHINRQQIIERNLLIPNELFGNHNGEIRPIIVLDGTYIYVQKSSNYKYQKKTYSLHKYQNLVKPFLIVCTDGYIVEVLGPYPATTSDADIINKEFTDESIYRKYFQSGDAFILDRGFRDSLPLLSACGYRTFVPGSLQEGESQLSTLEANKSRAVTICRWVVEAVNGRFKRDFKLLRQDYFNTASKNLMVHFEVAAALINAFHPPIVNRSDAQEILQLINRYMHVDNRLSNYVISNNLNRRRAQFQPIDVNRENVSDFPEMTFSELILVSLGTYQIKQARSYYGEHVRANGSYVIEVCREVDSDLLQELSTTETTWLLRGRIKSRHISNRIYFVYILVDSSLSGRDAIIQYCCNCIVGKRTVGCCAHTMSIIWYLGWARYQDNIVPPADNCMISLFGHCRQR</sequence>
<name>A0ABD0SMM2_LOXSC</name>
<proteinExistence type="predicted"/>
<comment type="caution">
    <text evidence="5">The sequence shown here is derived from an EMBL/GenBank/DDBJ whole genome shotgun (WGS) entry which is preliminary data.</text>
</comment>
<dbReference type="EMBL" id="JBEDNZ010000018">
    <property type="protein sequence ID" value="KAL0821098.1"/>
    <property type="molecule type" value="Genomic_DNA"/>
</dbReference>
<accession>A0ABD0SMM2</accession>
<feature type="compositionally biased region" description="Low complexity" evidence="3">
    <location>
        <begin position="140"/>
        <end position="152"/>
    </location>
</feature>
<evidence type="ECO:0000313" key="6">
    <source>
        <dbReference type="Proteomes" id="UP001549921"/>
    </source>
</evidence>
<evidence type="ECO:0000313" key="5">
    <source>
        <dbReference type="EMBL" id="KAL0821098.1"/>
    </source>
</evidence>
<dbReference type="InterPro" id="IPR027806">
    <property type="entry name" value="HARBI1_dom"/>
</dbReference>
<evidence type="ECO:0000259" key="4">
    <source>
        <dbReference type="Pfam" id="PF13359"/>
    </source>
</evidence>
<organism evidence="5 6">
    <name type="scientific">Loxostege sticticalis</name>
    <name type="common">Beet webworm moth</name>
    <dbReference type="NCBI Taxonomy" id="481309"/>
    <lineage>
        <taxon>Eukaryota</taxon>
        <taxon>Metazoa</taxon>
        <taxon>Ecdysozoa</taxon>
        <taxon>Arthropoda</taxon>
        <taxon>Hexapoda</taxon>
        <taxon>Insecta</taxon>
        <taxon>Pterygota</taxon>
        <taxon>Neoptera</taxon>
        <taxon>Endopterygota</taxon>
        <taxon>Lepidoptera</taxon>
        <taxon>Glossata</taxon>
        <taxon>Ditrysia</taxon>
        <taxon>Pyraloidea</taxon>
        <taxon>Crambidae</taxon>
        <taxon>Pyraustinae</taxon>
        <taxon>Loxostege</taxon>
    </lineage>
</organism>
<gene>
    <name evidence="5" type="ORF">ABMA28_005728</name>
</gene>
<dbReference type="Proteomes" id="UP001549921">
    <property type="component" value="Unassembled WGS sequence"/>
</dbReference>
<dbReference type="PANTHER" id="PTHR23080">
    <property type="entry name" value="THAP DOMAIN PROTEIN"/>
    <property type="match status" value="1"/>
</dbReference>